<comment type="caution">
    <text evidence="2">The sequence shown here is derived from an EMBL/GenBank/DDBJ whole genome shotgun (WGS) entry which is preliminary data.</text>
</comment>
<dbReference type="Proteomes" id="UP000552700">
    <property type="component" value="Unassembled WGS sequence"/>
</dbReference>
<accession>A0A841IYL2</accession>
<sequence length="243" mass="27574">MNVAATVRALETCLAQIDFFACMLFTDVKVHPSHPKIEVVPIPRLVSSNAYSQFLLQQLVDHLATPHCLIVQWDGHVLDASRWRAEFLDYDYIGARWPQFDDGHDVGNGGFSLRSLRLMEACRQPEFVQDNTEDTAIGRTNRTWLECQGMRFAPPALADLFAVERAGDLAVSFGYHGVFNMPRAIGIDNFWKVYLELDDRKTVWHDFRAIAKDIRHGSDGFSRLGRMIIDGLKPSGYRKGDCL</sequence>
<name>A0A841IYL2_9SPHN</name>
<protein>
    <submittedName>
        <fullName evidence="2">Peptidoglycan/xylan/chitin deacetylase (PgdA/CDA1 family)</fullName>
    </submittedName>
</protein>
<evidence type="ECO:0000313" key="3">
    <source>
        <dbReference type="Proteomes" id="UP000552700"/>
    </source>
</evidence>
<proteinExistence type="predicted"/>
<dbReference type="EMBL" id="JACIJP010000002">
    <property type="protein sequence ID" value="MBB6123753.1"/>
    <property type="molecule type" value="Genomic_DNA"/>
</dbReference>
<feature type="domain" description="DUF5672" evidence="1">
    <location>
        <begin position="38"/>
        <end position="176"/>
    </location>
</feature>
<evidence type="ECO:0000313" key="2">
    <source>
        <dbReference type="EMBL" id="MBB6123753.1"/>
    </source>
</evidence>
<evidence type="ECO:0000259" key="1">
    <source>
        <dbReference type="Pfam" id="PF18922"/>
    </source>
</evidence>
<dbReference type="AlphaFoldDB" id="A0A841IYL2"/>
<gene>
    <name evidence="2" type="ORF">FHS92_001482</name>
</gene>
<dbReference type="InterPro" id="IPR043729">
    <property type="entry name" value="DUF5672"/>
</dbReference>
<dbReference type="Pfam" id="PF18922">
    <property type="entry name" value="DUF5672"/>
    <property type="match status" value="1"/>
</dbReference>
<reference evidence="2 3" key="1">
    <citation type="submission" date="2020-08" db="EMBL/GenBank/DDBJ databases">
        <title>Genomic Encyclopedia of Type Strains, Phase IV (KMG-IV): sequencing the most valuable type-strain genomes for metagenomic binning, comparative biology and taxonomic classification.</title>
        <authorList>
            <person name="Goeker M."/>
        </authorList>
    </citation>
    <scope>NUCLEOTIDE SEQUENCE [LARGE SCALE GENOMIC DNA]</scope>
    <source>
        <strain evidence="2 3">DSM 102255</strain>
    </source>
</reference>
<keyword evidence="3" id="KW-1185">Reference proteome</keyword>
<organism evidence="2 3">
    <name type="scientific">Sphingobium subterraneum</name>
    <dbReference type="NCBI Taxonomy" id="627688"/>
    <lineage>
        <taxon>Bacteria</taxon>
        <taxon>Pseudomonadati</taxon>
        <taxon>Pseudomonadota</taxon>
        <taxon>Alphaproteobacteria</taxon>
        <taxon>Sphingomonadales</taxon>
        <taxon>Sphingomonadaceae</taxon>
        <taxon>Sphingobium</taxon>
    </lineage>
</organism>